<dbReference type="PROSITE" id="PS51257">
    <property type="entry name" value="PROKAR_LIPOPROTEIN"/>
    <property type="match status" value="1"/>
</dbReference>
<evidence type="ECO:0000256" key="1">
    <source>
        <dbReference type="SAM" id="MobiDB-lite"/>
    </source>
</evidence>
<dbReference type="EMBL" id="JAQNDL010000001">
    <property type="protein sequence ID" value="MDC0718417.1"/>
    <property type="molecule type" value="Genomic_DNA"/>
</dbReference>
<dbReference type="RefSeq" id="WP_272086894.1">
    <property type="nucleotide sequence ID" value="NZ_JAQNDL010000001.1"/>
</dbReference>
<accession>A0ABT5DXS6</accession>
<evidence type="ECO:0000256" key="2">
    <source>
        <dbReference type="SAM" id="SignalP"/>
    </source>
</evidence>
<keyword evidence="2" id="KW-0732">Signal</keyword>
<evidence type="ECO:0000313" key="3">
    <source>
        <dbReference type="EMBL" id="MDC0718417.1"/>
    </source>
</evidence>
<organism evidence="3 4">
    <name type="scientific">Nannocystis bainbridge</name>
    <dbReference type="NCBI Taxonomy" id="2995303"/>
    <lineage>
        <taxon>Bacteria</taxon>
        <taxon>Pseudomonadati</taxon>
        <taxon>Myxococcota</taxon>
        <taxon>Polyangia</taxon>
        <taxon>Nannocystales</taxon>
        <taxon>Nannocystaceae</taxon>
        <taxon>Nannocystis</taxon>
    </lineage>
</organism>
<protein>
    <submittedName>
        <fullName evidence="3">Uncharacterized protein</fullName>
    </submittedName>
</protein>
<name>A0ABT5DXS6_9BACT</name>
<feature type="compositionally biased region" description="Low complexity" evidence="1">
    <location>
        <begin position="30"/>
        <end position="71"/>
    </location>
</feature>
<feature type="chain" id="PRO_5047137412" evidence="2">
    <location>
        <begin position="25"/>
        <end position="308"/>
    </location>
</feature>
<feature type="signal peptide" evidence="2">
    <location>
        <begin position="1"/>
        <end position="24"/>
    </location>
</feature>
<keyword evidence="4" id="KW-1185">Reference proteome</keyword>
<evidence type="ECO:0000313" key="4">
    <source>
        <dbReference type="Proteomes" id="UP001221686"/>
    </source>
</evidence>
<reference evidence="3 4" key="1">
    <citation type="submission" date="2022-11" db="EMBL/GenBank/DDBJ databases">
        <title>Minimal conservation of predation-associated metabolite biosynthetic gene clusters underscores biosynthetic potential of Myxococcota including descriptions for ten novel species: Archangium lansinium sp. nov., Myxococcus landrumus sp. nov., Nannocystis bai.</title>
        <authorList>
            <person name="Ahearne A."/>
            <person name="Stevens C."/>
            <person name="Dowd S."/>
        </authorList>
    </citation>
    <scope>NUCLEOTIDE SEQUENCE [LARGE SCALE GENOMIC DNA]</scope>
    <source>
        <strain evidence="3 4">BB15-2</strain>
    </source>
</reference>
<proteinExistence type="predicted"/>
<comment type="caution">
    <text evidence="3">The sequence shown here is derived from an EMBL/GenBank/DDBJ whole genome shotgun (WGS) entry which is preliminary data.</text>
</comment>
<feature type="region of interest" description="Disordered" evidence="1">
    <location>
        <begin position="24"/>
        <end position="89"/>
    </location>
</feature>
<gene>
    <name evidence="3" type="ORF">POL25_16025</name>
</gene>
<dbReference type="Proteomes" id="UP001221686">
    <property type="component" value="Unassembled WGS sequence"/>
</dbReference>
<sequence length="308" mass="31934">MPVSFGRSVLLLAAFASCSPRPHAFEDSAGDTTGSPATTSTSTTGMHLTSTSAGEPTSGTSGEGTSSTSTSDDPVFIAPPDLGDGPPECDPWVPACPEGQKCMPYSGDGDSAWESWGCFEKVPDPDLLGEPCTNFGDVSGLDSCDAGHICWVTEAEPPGSTCIAMCTGSPEAPQCADPLTTCNIAADYAVILCLPMCDPLLQDCRGTDLCIPKWPWTEASEFTCALDASGDEGQVFDPCEYGNECDLGLLCHPSALADECDPRATGCCLPFCDVTQPNSCPGAGQECVSWYEPDAAPPLDAIGTCRLP</sequence>